<evidence type="ECO:0000313" key="9">
    <source>
        <dbReference type="EMBL" id="GLC83881.1"/>
    </source>
</evidence>
<evidence type="ECO:0000256" key="2">
    <source>
        <dbReference type="ARBA" id="ARBA00007362"/>
    </source>
</evidence>
<feature type="compositionally biased region" description="Polar residues" evidence="6">
    <location>
        <begin position="326"/>
        <end position="336"/>
    </location>
</feature>
<feature type="transmembrane region" description="Helical" evidence="7">
    <location>
        <begin position="102"/>
        <end position="123"/>
    </location>
</feature>
<evidence type="ECO:0000313" key="10">
    <source>
        <dbReference type="Proteomes" id="UP001165068"/>
    </source>
</evidence>
<dbReference type="PANTHER" id="PTHR32322">
    <property type="entry name" value="INNER MEMBRANE TRANSPORTER"/>
    <property type="match status" value="1"/>
</dbReference>
<feature type="region of interest" description="Disordered" evidence="6">
    <location>
        <begin position="307"/>
        <end position="336"/>
    </location>
</feature>
<name>A0ABQ5NEP6_9MICO</name>
<dbReference type="Gene3D" id="1.10.3730.20">
    <property type="match status" value="2"/>
</dbReference>
<comment type="subcellular location">
    <subcellularLocation>
        <location evidence="1">Membrane</location>
        <topology evidence="1">Multi-pass membrane protein</topology>
    </subcellularLocation>
</comment>
<sequence>MVSMETNQRLRRTWDRARWPLVAAIGPIAFGSNYFVTHEYLPAGSPLWGSAIRALPAGLVLLLVARRPPAGAWWWRSVVLGTLNMGLFFCLVYVAAQLLPSSVAASLMSLSPIVIAGAAWLLIDERPAPRVIVGAVIGGAGVLLIVGTATGALDGWGIAASIASMLLSSIGAILTRRWQDDTPVLTVTAWQLVVGGLELLAAAVVIEGAPPALTAVETAAFAYASLIATALGFVCWFTGFRHLPAGVVGVIGLLNPVTGVALGVFAGGEILTPLQAAGIALVLISIAIVNARRRTAVVLEGERQVVKGRQTPRGPDFREEPREVRPSSQRGAAQTP</sequence>
<dbReference type="Proteomes" id="UP001165068">
    <property type="component" value="Unassembled WGS sequence"/>
</dbReference>
<dbReference type="Pfam" id="PF00892">
    <property type="entry name" value="EamA"/>
    <property type="match status" value="2"/>
</dbReference>
<evidence type="ECO:0000256" key="1">
    <source>
        <dbReference type="ARBA" id="ARBA00004141"/>
    </source>
</evidence>
<dbReference type="EMBL" id="BRZC01000002">
    <property type="protein sequence ID" value="GLC83881.1"/>
    <property type="molecule type" value="Genomic_DNA"/>
</dbReference>
<evidence type="ECO:0000256" key="7">
    <source>
        <dbReference type="SAM" id="Phobius"/>
    </source>
</evidence>
<organism evidence="9 10">
    <name type="scientific">Microbacterium arabinogalactanolyticum</name>
    <dbReference type="NCBI Taxonomy" id="69365"/>
    <lineage>
        <taxon>Bacteria</taxon>
        <taxon>Bacillati</taxon>
        <taxon>Actinomycetota</taxon>
        <taxon>Actinomycetes</taxon>
        <taxon>Micrococcales</taxon>
        <taxon>Microbacteriaceae</taxon>
        <taxon>Microbacterium</taxon>
    </lineage>
</organism>
<dbReference type="InterPro" id="IPR000620">
    <property type="entry name" value="EamA_dom"/>
</dbReference>
<feature type="compositionally biased region" description="Basic and acidic residues" evidence="6">
    <location>
        <begin position="315"/>
        <end position="325"/>
    </location>
</feature>
<evidence type="ECO:0000256" key="5">
    <source>
        <dbReference type="ARBA" id="ARBA00023136"/>
    </source>
</evidence>
<evidence type="ECO:0000256" key="6">
    <source>
        <dbReference type="SAM" id="MobiDB-lite"/>
    </source>
</evidence>
<feature type="transmembrane region" description="Helical" evidence="7">
    <location>
        <begin position="47"/>
        <end position="65"/>
    </location>
</feature>
<evidence type="ECO:0000256" key="4">
    <source>
        <dbReference type="ARBA" id="ARBA00022989"/>
    </source>
</evidence>
<keyword evidence="3 7" id="KW-0812">Transmembrane</keyword>
<feature type="transmembrane region" description="Helical" evidence="7">
    <location>
        <begin position="21"/>
        <end position="41"/>
    </location>
</feature>
<dbReference type="InterPro" id="IPR037185">
    <property type="entry name" value="EmrE-like"/>
</dbReference>
<dbReference type="SUPFAM" id="SSF103481">
    <property type="entry name" value="Multidrug resistance efflux transporter EmrE"/>
    <property type="match status" value="2"/>
</dbReference>
<feature type="transmembrane region" description="Helical" evidence="7">
    <location>
        <begin position="270"/>
        <end position="289"/>
    </location>
</feature>
<proteinExistence type="inferred from homology"/>
<evidence type="ECO:0000256" key="3">
    <source>
        <dbReference type="ARBA" id="ARBA00022692"/>
    </source>
</evidence>
<feature type="domain" description="EamA" evidence="8">
    <location>
        <begin position="19"/>
        <end position="146"/>
    </location>
</feature>
<evidence type="ECO:0000259" key="8">
    <source>
        <dbReference type="Pfam" id="PF00892"/>
    </source>
</evidence>
<feature type="transmembrane region" description="Helical" evidence="7">
    <location>
        <begin position="218"/>
        <end position="238"/>
    </location>
</feature>
<feature type="transmembrane region" description="Helical" evidence="7">
    <location>
        <begin position="245"/>
        <end position="264"/>
    </location>
</feature>
<keyword evidence="4 7" id="KW-1133">Transmembrane helix</keyword>
<dbReference type="InterPro" id="IPR050638">
    <property type="entry name" value="AA-Vitamin_Transporters"/>
</dbReference>
<dbReference type="PANTHER" id="PTHR32322:SF2">
    <property type="entry name" value="EAMA DOMAIN-CONTAINING PROTEIN"/>
    <property type="match status" value="1"/>
</dbReference>
<feature type="domain" description="EamA" evidence="8">
    <location>
        <begin position="156"/>
        <end position="290"/>
    </location>
</feature>
<reference evidence="9" key="1">
    <citation type="submission" date="2022-08" db="EMBL/GenBank/DDBJ databases">
        <title>Draft genome sequence of Microbacterium arabinogalactanolyticum JCM 9171.</title>
        <authorList>
            <person name="Fujita K."/>
            <person name="Ishiwata A."/>
            <person name="Fushinobu S."/>
        </authorList>
    </citation>
    <scope>NUCLEOTIDE SEQUENCE</scope>
    <source>
        <strain evidence="9">JCM 9171</strain>
    </source>
</reference>
<gene>
    <name evidence="9" type="ORF">MIAR_04690</name>
</gene>
<feature type="transmembrane region" description="Helical" evidence="7">
    <location>
        <begin position="77"/>
        <end position="96"/>
    </location>
</feature>
<protein>
    <submittedName>
        <fullName evidence="9">ABC transporter permease</fullName>
    </submittedName>
</protein>
<accession>A0ABQ5NEP6</accession>
<keyword evidence="5 7" id="KW-0472">Membrane</keyword>
<keyword evidence="10" id="KW-1185">Reference proteome</keyword>
<comment type="caution">
    <text evidence="9">The sequence shown here is derived from an EMBL/GenBank/DDBJ whole genome shotgun (WGS) entry which is preliminary data.</text>
</comment>
<feature type="transmembrane region" description="Helical" evidence="7">
    <location>
        <begin position="187"/>
        <end position="206"/>
    </location>
</feature>
<feature type="transmembrane region" description="Helical" evidence="7">
    <location>
        <begin position="155"/>
        <end position="175"/>
    </location>
</feature>
<feature type="transmembrane region" description="Helical" evidence="7">
    <location>
        <begin position="130"/>
        <end position="149"/>
    </location>
</feature>
<comment type="similarity">
    <text evidence="2">Belongs to the EamA transporter family.</text>
</comment>